<protein>
    <submittedName>
        <fullName evidence="1">DUF937 domain-containing protein</fullName>
    </submittedName>
    <submittedName>
        <fullName evidence="3">YidB family protein</fullName>
    </submittedName>
</protein>
<dbReference type="Proteomes" id="UP000298664">
    <property type="component" value="Chromosome Circular"/>
</dbReference>
<accession>A0A4D7DMP5</accession>
<dbReference type="SUPFAM" id="SSF140804">
    <property type="entry name" value="YidB-like"/>
    <property type="match status" value="1"/>
</dbReference>
<keyword evidence="5" id="KW-1185">Reference proteome</keyword>
<reference evidence="2 5" key="2">
    <citation type="submission" date="2021-03" db="EMBL/GenBank/DDBJ databases">
        <title>Rapid diversification of plasmids in a genus of pathogenic and nitrogen fixing bacteria.</title>
        <authorList>
            <person name="Weisberg A.J."/>
            <person name="Miller M."/>
            <person name="Ream W."/>
            <person name="Grunwald N.J."/>
            <person name="Chang J.H."/>
        </authorList>
    </citation>
    <scope>NUCLEOTIDE SEQUENCE [LARGE SCALE GENOMIC DNA]</scope>
    <source>
        <strain evidence="2 5">AF3.44</strain>
    </source>
</reference>
<dbReference type="OrthoDB" id="4235777at2"/>
<dbReference type="EMBL" id="CP039691">
    <property type="protein sequence ID" value="QCI97621.1"/>
    <property type="molecule type" value="Genomic_DNA"/>
</dbReference>
<evidence type="ECO:0000313" key="3">
    <source>
        <dbReference type="EMBL" id="WHA42344.1"/>
    </source>
</evidence>
<dbReference type="EMBL" id="CP124733">
    <property type="protein sequence ID" value="WHA42344.1"/>
    <property type="molecule type" value="Genomic_DNA"/>
</dbReference>
<evidence type="ECO:0000313" key="4">
    <source>
        <dbReference type="Proteomes" id="UP000298545"/>
    </source>
</evidence>
<sequence>MGLLDGIGNIISDAMSGKPINLAAVAGQLFQDAGGLQGIVDQLNRAGLGEQVSSWIGTGSNLPVSADQIKAALSSEQLRSLAQSLGVDIDQLPEILAEHLPKAIDKASPQGVLPS</sequence>
<dbReference type="RefSeq" id="WP_027677358.1">
    <property type="nucleotide sequence ID" value="NZ_CP039691.1"/>
</dbReference>
<dbReference type="Proteomes" id="UP000298545">
    <property type="component" value="Chromosome circular"/>
</dbReference>
<dbReference type="AlphaFoldDB" id="A0A4D7DMP5"/>
<gene>
    <name evidence="1" type="ORF">CFBP5473_06645</name>
    <name evidence="3" type="ORF">CFBP5477_006905</name>
    <name evidence="2" type="ORF">J5285_13045</name>
</gene>
<dbReference type="Pfam" id="PF20159">
    <property type="entry name" value="YidB"/>
    <property type="match status" value="1"/>
</dbReference>
<dbReference type="STRING" id="1367849.GCA_000518585_03254"/>
<reference evidence="3" key="3">
    <citation type="submission" date="2023-05" db="EMBL/GenBank/DDBJ databases">
        <title>Complete genome sequence of Agrobacterium larrymoorei CFBP5477.</title>
        <authorList>
            <person name="Yen H.-C."/>
            <person name="Chou L."/>
            <person name="Lin Y.-C."/>
            <person name="Lai E.-M."/>
            <person name="Kuo C.-H."/>
        </authorList>
    </citation>
    <scope>NUCLEOTIDE SEQUENCE</scope>
    <source>
        <strain evidence="3">CFBP5477</strain>
    </source>
</reference>
<organism evidence="1 4">
    <name type="scientific">Agrobacterium larrymoorei</name>
    <dbReference type="NCBI Taxonomy" id="160699"/>
    <lineage>
        <taxon>Bacteria</taxon>
        <taxon>Pseudomonadati</taxon>
        <taxon>Pseudomonadota</taxon>
        <taxon>Alphaproteobacteria</taxon>
        <taxon>Hyphomicrobiales</taxon>
        <taxon>Rhizobiaceae</taxon>
        <taxon>Rhizobium/Agrobacterium group</taxon>
        <taxon>Agrobacterium</taxon>
    </lineage>
</organism>
<dbReference type="Proteomes" id="UP000826513">
    <property type="component" value="Chromosome 1"/>
</dbReference>
<dbReference type="InterPro" id="IPR027405">
    <property type="entry name" value="YidB-like"/>
</dbReference>
<evidence type="ECO:0000313" key="1">
    <source>
        <dbReference type="EMBL" id="QCI97621.1"/>
    </source>
</evidence>
<reference evidence="1 4" key="1">
    <citation type="submission" date="2019-04" db="EMBL/GenBank/DDBJ databases">
        <title>Complete genome sequence of Agrobacterium larrymoorei CFBP5473.</title>
        <authorList>
            <person name="Haryono M."/>
            <person name="Chou L."/>
            <person name="Lin Y.-C."/>
            <person name="Lai E.-M."/>
            <person name="Kuo C.-H."/>
        </authorList>
    </citation>
    <scope>NUCLEOTIDE SEQUENCE [LARGE SCALE GENOMIC DNA]</scope>
    <source>
        <strain evidence="1 4">CFBP5473</strain>
    </source>
</reference>
<dbReference type="KEGG" id="alf:CFBP5473_06645"/>
<dbReference type="InterPro" id="IPR045372">
    <property type="entry name" value="YidB"/>
</dbReference>
<dbReference type="Gene3D" id="1.10.10.690">
    <property type="entry name" value="YidB-like"/>
    <property type="match status" value="1"/>
</dbReference>
<evidence type="ECO:0000313" key="2">
    <source>
        <dbReference type="EMBL" id="QYA06934.1"/>
    </source>
</evidence>
<dbReference type="EMBL" id="CP072167">
    <property type="protein sequence ID" value="QYA06934.1"/>
    <property type="molecule type" value="Genomic_DNA"/>
</dbReference>
<name>A0A4D7DMP5_9HYPH</name>
<evidence type="ECO:0000313" key="5">
    <source>
        <dbReference type="Proteomes" id="UP000826513"/>
    </source>
</evidence>
<proteinExistence type="predicted"/>